<evidence type="ECO:0000313" key="3">
    <source>
        <dbReference type="Proteomes" id="UP001237642"/>
    </source>
</evidence>
<sequence>MNLLKDRSWMARRKSSTEIGATTEFRASCQVFLDYAYSNRECVNDKNQIRCPCWKCKNVNYQDRDIVNFHLLVNSFMRNYEEYWWAHGQKRDGGITINNAGSSTYRMNEMVHDFAGPDFNGDQAREQPINADAKDFFKLLDKGSEPLWDGCTKQSKLSAVATLLNIKTDHNMSHEFFESLLKAIKNVMHVENNVFDNLFNTVMNVTGKTKDNDKAREDMKDICKRPTLEIHKSSNGKTVKPQARYTLSKNQVEEVCTWIRSLKLPGGYASNIARLYDGELKSKHLDITDKDIEINRAKGFALWIKDKVTLTVESTIPANVLALAMGPDRDQVSRNGYKVNGYDFHTKAYGLNKRTTNSGVCVQGDCYNELSHAFYGELEEIIELSASRKRDRPPADWQVVIHTPARKRQEVVDGEFFQESILYTPVVINVDDDEIIQLDGGDNVRKLIV</sequence>
<reference evidence="2" key="2">
    <citation type="submission" date="2023-05" db="EMBL/GenBank/DDBJ databases">
        <authorList>
            <person name="Schelkunov M.I."/>
        </authorList>
    </citation>
    <scope>NUCLEOTIDE SEQUENCE</scope>
    <source>
        <strain evidence="2">Hsosn_3</strain>
        <tissue evidence="2">Leaf</tissue>
    </source>
</reference>
<evidence type="ECO:0000259" key="1">
    <source>
        <dbReference type="Pfam" id="PF13963"/>
    </source>
</evidence>
<dbReference type="AlphaFoldDB" id="A0AAD8LX79"/>
<accession>A0AAD8LX79</accession>
<reference evidence="2" key="1">
    <citation type="submission" date="2023-02" db="EMBL/GenBank/DDBJ databases">
        <title>Genome of toxic invasive species Heracleum sosnowskyi carries increased number of genes despite the absence of recent whole-genome duplications.</title>
        <authorList>
            <person name="Schelkunov M."/>
            <person name="Shtratnikova V."/>
            <person name="Makarenko M."/>
            <person name="Klepikova A."/>
            <person name="Omelchenko D."/>
            <person name="Novikova G."/>
            <person name="Obukhova E."/>
            <person name="Bogdanov V."/>
            <person name="Penin A."/>
            <person name="Logacheva M."/>
        </authorList>
    </citation>
    <scope>NUCLEOTIDE SEQUENCE</scope>
    <source>
        <strain evidence="2">Hsosn_3</strain>
        <tissue evidence="2">Leaf</tissue>
    </source>
</reference>
<organism evidence="2 3">
    <name type="scientific">Heracleum sosnowskyi</name>
    <dbReference type="NCBI Taxonomy" id="360622"/>
    <lineage>
        <taxon>Eukaryota</taxon>
        <taxon>Viridiplantae</taxon>
        <taxon>Streptophyta</taxon>
        <taxon>Embryophyta</taxon>
        <taxon>Tracheophyta</taxon>
        <taxon>Spermatophyta</taxon>
        <taxon>Magnoliopsida</taxon>
        <taxon>eudicotyledons</taxon>
        <taxon>Gunneridae</taxon>
        <taxon>Pentapetalae</taxon>
        <taxon>asterids</taxon>
        <taxon>campanulids</taxon>
        <taxon>Apiales</taxon>
        <taxon>Apiaceae</taxon>
        <taxon>Apioideae</taxon>
        <taxon>apioid superclade</taxon>
        <taxon>Tordylieae</taxon>
        <taxon>Tordyliinae</taxon>
        <taxon>Heracleum</taxon>
    </lineage>
</organism>
<dbReference type="EMBL" id="JAUIZM010000031">
    <property type="protein sequence ID" value="KAK1351544.1"/>
    <property type="molecule type" value="Genomic_DNA"/>
</dbReference>
<dbReference type="InterPro" id="IPR029480">
    <property type="entry name" value="Transpos_assoc"/>
</dbReference>
<dbReference type="PANTHER" id="PTHR10775:SF193">
    <property type="entry name" value="DUF4216 DOMAIN-CONTAINING PROTEIN"/>
    <property type="match status" value="1"/>
</dbReference>
<comment type="caution">
    <text evidence="2">The sequence shown here is derived from an EMBL/GenBank/DDBJ whole genome shotgun (WGS) entry which is preliminary data.</text>
</comment>
<dbReference type="Pfam" id="PF13963">
    <property type="entry name" value="Transpos_assoc"/>
    <property type="match status" value="1"/>
</dbReference>
<protein>
    <recommendedName>
        <fullName evidence="1">Transposase-associated domain-containing protein</fullName>
    </recommendedName>
</protein>
<name>A0AAD8LX79_9APIA</name>
<proteinExistence type="predicted"/>
<feature type="domain" description="Transposase-associated" evidence="1">
    <location>
        <begin position="7"/>
        <end position="88"/>
    </location>
</feature>
<dbReference type="PANTHER" id="PTHR10775">
    <property type="entry name" value="OS08G0208400 PROTEIN"/>
    <property type="match status" value="1"/>
</dbReference>
<keyword evidence="3" id="KW-1185">Reference proteome</keyword>
<gene>
    <name evidence="2" type="ORF">POM88_054231</name>
</gene>
<evidence type="ECO:0000313" key="2">
    <source>
        <dbReference type="EMBL" id="KAK1351544.1"/>
    </source>
</evidence>
<dbReference type="Proteomes" id="UP001237642">
    <property type="component" value="Unassembled WGS sequence"/>
</dbReference>